<keyword evidence="4 7" id="KW-0812">Transmembrane</keyword>
<reference evidence="9 10" key="1">
    <citation type="submission" date="2024-03" db="EMBL/GenBank/DDBJ databases">
        <title>Human intestinal bacterial collection.</title>
        <authorList>
            <person name="Pauvert C."/>
            <person name="Hitch T.C.A."/>
            <person name="Clavel T."/>
        </authorList>
    </citation>
    <scope>NUCLEOTIDE SEQUENCE [LARGE SCALE GENOMIC DNA]</scope>
    <source>
        <strain evidence="9 10">CLA-SR-H024</strain>
    </source>
</reference>
<accession>A0ABV1EX96</accession>
<feature type="transmembrane region" description="Helical" evidence="7">
    <location>
        <begin position="33"/>
        <end position="52"/>
    </location>
</feature>
<feature type="domain" description="YetF C-terminal" evidence="8">
    <location>
        <begin position="82"/>
        <end position="204"/>
    </location>
</feature>
<evidence type="ECO:0000256" key="5">
    <source>
        <dbReference type="ARBA" id="ARBA00022989"/>
    </source>
</evidence>
<dbReference type="PANTHER" id="PTHR34582">
    <property type="entry name" value="UPF0702 TRANSMEMBRANE PROTEIN YCAP"/>
    <property type="match status" value="1"/>
</dbReference>
<sequence length="215" mass="25004">MEQYLIILFRTILIYVLIVLIFRLMGKREIGELSILDLVVFIMIAEIAVVAIEDYQDPLLPTLLPMFILLSIQVLLAFLSLKSKKMRDFIEGEPTFIIKNGEIDETAMKSQRYNYDDLLIQLREKNIRNIADVEFAILETSGKLSVFEKEKNKNKLSITIPLIMDGIIQESNLTKIGKTNLWLRQQLKEKGYTKIKNISFCSYQDGEFYIDLMDH</sequence>
<comment type="subcellular location">
    <subcellularLocation>
        <location evidence="1">Cell membrane</location>
        <topology evidence="1">Multi-pass membrane protein</topology>
    </subcellularLocation>
</comment>
<feature type="transmembrane region" description="Helical" evidence="7">
    <location>
        <begin position="6"/>
        <end position="26"/>
    </location>
</feature>
<comment type="similarity">
    <text evidence="2">Belongs to the UPF0702 family.</text>
</comment>
<evidence type="ECO:0000256" key="6">
    <source>
        <dbReference type="ARBA" id="ARBA00023136"/>
    </source>
</evidence>
<evidence type="ECO:0000256" key="2">
    <source>
        <dbReference type="ARBA" id="ARBA00006448"/>
    </source>
</evidence>
<keyword evidence="10" id="KW-1185">Reference proteome</keyword>
<dbReference type="InterPro" id="IPR023090">
    <property type="entry name" value="UPF0702_alpha/beta_dom_sf"/>
</dbReference>
<dbReference type="InterPro" id="IPR007353">
    <property type="entry name" value="DUF421"/>
</dbReference>
<keyword evidence="3" id="KW-1003">Cell membrane</keyword>
<dbReference type="Pfam" id="PF04239">
    <property type="entry name" value="DUF421"/>
    <property type="match status" value="1"/>
</dbReference>
<evidence type="ECO:0000256" key="7">
    <source>
        <dbReference type="SAM" id="Phobius"/>
    </source>
</evidence>
<dbReference type="Gene3D" id="3.30.240.20">
    <property type="entry name" value="bsu07140 like domains"/>
    <property type="match status" value="2"/>
</dbReference>
<proteinExistence type="inferred from homology"/>
<evidence type="ECO:0000256" key="4">
    <source>
        <dbReference type="ARBA" id="ARBA00022692"/>
    </source>
</evidence>
<evidence type="ECO:0000313" key="10">
    <source>
        <dbReference type="Proteomes" id="UP001465426"/>
    </source>
</evidence>
<comment type="caution">
    <text evidence="9">The sequence shown here is derived from an EMBL/GenBank/DDBJ whole genome shotgun (WGS) entry which is preliminary data.</text>
</comment>
<protein>
    <submittedName>
        <fullName evidence="9">DUF421 domain-containing protein</fullName>
    </submittedName>
</protein>
<evidence type="ECO:0000256" key="1">
    <source>
        <dbReference type="ARBA" id="ARBA00004651"/>
    </source>
</evidence>
<organism evidence="9 10">
    <name type="scientific">Niallia hominis</name>
    <dbReference type="NCBI Taxonomy" id="3133173"/>
    <lineage>
        <taxon>Bacteria</taxon>
        <taxon>Bacillati</taxon>
        <taxon>Bacillota</taxon>
        <taxon>Bacilli</taxon>
        <taxon>Bacillales</taxon>
        <taxon>Bacillaceae</taxon>
        <taxon>Niallia</taxon>
    </lineage>
</organism>
<evidence type="ECO:0000259" key="8">
    <source>
        <dbReference type="Pfam" id="PF04239"/>
    </source>
</evidence>
<evidence type="ECO:0000256" key="3">
    <source>
        <dbReference type="ARBA" id="ARBA00022475"/>
    </source>
</evidence>
<keyword evidence="5 7" id="KW-1133">Transmembrane helix</keyword>
<dbReference type="PANTHER" id="PTHR34582:SF6">
    <property type="entry name" value="UPF0702 TRANSMEMBRANE PROTEIN YCAP"/>
    <property type="match status" value="1"/>
</dbReference>
<evidence type="ECO:0000313" key="9">
    <source>
        <dbReference type="EMBL" id="MEQ2465729.1"/>
    </source>
</evidence>
<feature type="transmembrane region" description="Helical" evidence="7">
    <location>
        <begin position="58"/>
        <end position="79"/>
    </location>
</feature>
<dbReference type="Proteomes" id="UP001465426">
    <property type="component" value="Unassembled WGS sequence"/>
</dbReference>
<gene>
    <name evidence="9" type="ORF">WMO63_08615</name>
</gene>
<dbReference type="EMBL" id="JBBMFN010000015">
    <property type="protein sequence ID" value="MEQ2465729.1"/>
    <property type="molecule type" value="Genomic_DNA"/>
</dbReference>
<keyword evidence="6 7" id="KW-0472">Membrane</keyword>
<dbReference type="RefSeq" id="WP_349204613.1">
    <property type="nucleotide sequence ID" value="NZ_JBBMFN010000015.1"/>
</dbReference>
<name>A0ABV1EX96_9BACI</name>